<comment type="caution">
    <text evidence="1">The sequence shown here is derived from an EMBL/GenBank/DDBJ whole genome shotgun (WGS) entry which is preliminary data.</text>
</comment>
<dbReference type="GeneID" id="45626280"/>
<gene>
    <name evidence="1" type="ORF">GIW13_13270</name>
</gene>
<evidence type="ECO:0000313" key="1">
    <source>
        <dbReference type="EMBL" id="MCF5319258.1"/>
    </source>
</evidence>
<accession>A0ABS9G743</accession>
<dbReference type="EMBL" id="WKCM01000019">
    <property type="protein sequence ID" value="MCF5319258.1"/>
    <property type="molecule type" value="Genomic_DNA"/>
</dbReference>
<name>A0ABS9G743_9PSED</name>
<protein>
    <submittedName>
        <fullName evidence="1">Uncharacterized protein</fullName>
    </submittedName>
</protein>
<evidence type="ECO:0000313" key="2">
    <source>
        <dbReference type="Proteomes" id="UP000814078"/>
    </source>
</evidence>
<reference evidence="1 2" key="1">
    <citation type="submission" date="2019-11" db="EMBL/GenBank/DDBJ databases">
        <title>Epiphytic Pseudomonas syringae from cherry orchards.</title>
        <authorList>
            <person name="Hulin M.T."/>
        </authorList>
    </citation>
    <scope>NUCLEOTIDE SEQUENCE [LARGE SCALE GENOMIC DNA]</scope>
    <source>
        <strain evidence="1 2">PA-5-11C</strain>
    </source>
</reference>
<sequence>MNRLEIFRAIARAEGGNPTEQNTALEPNTSDITRQFRAGTKKPIYLIGLSV</sequence>
<dbReference type="Proteomes" id="UP000814078">
    <property type="component" value="Unassembled WGS sequence"/>
</dbReference>
<keyword evidence="2" id="KW-1185">Reference proteome</keyword>
<dbReference type="RefSeq" id="WP_156046228.1">
    <property type="nucleotide sequence ID" value="NZ_CP007637.1"/>
</dbReference>
<organism evidence="1 2">
    <name type="scientific">Pseudomonas simiae</name>
    <dbReference type="NCBI Taxonomy" id="321846"/>
    <lineage>
        <taxon>Bacteria</taxon>
        <taxon>Pseudomonadati</taxon>
        <taxon>Pseudomonadota</taxon>
        <taxon>Gammaproteobacteria</taxon>
        <taxon>Pseudomonadales</taxon>
        <taxon>Pseudomonadaceae</taxon>
        <taxon>Pseudomonas</taxon>
    </lineage>
</organism>
<proteinExistence type="predicted"/>